<protein>
    <recommendedName>
        <fullName evidence="3">Peptidase M23 domain-containing protein</fullName>
    </recommendedName>
</protein>
<dbReference type="SUPFAM" id="SSF51261">
    <property type="entry name" value="Duplicated hybrid motif"/>
    <property type="match status" value="1"/>
</dbReference>
<gene>
    <name evidence="1" type="ORF">IAD49_02920</name>
</gene>
<name>A0A9D1HTS8_9BACT</name>
<organism evidence="1 2">
    <name type="scientific">Candidatus Fimihabitans intestinipullorum</name>
    <dbReference type="NCBI Taxonomy" id="2840820"/>
    <lineage>
        <taxon>Bacteria</taxon>
        <taxon>Bacillati</taxon>
        <taxon>Mycoplasmatota</taxon>
        <taxon>Mycoplasmatota incertae sedis</taxon>
        <taxon>Candidatus Fimihabitans</taxon>
    </lineage>
</organism>
<proteinExistence type="predicted"/>
<dbReference type="Proteomes" id="UP000824087">
    <property type="component" value="Unassembled WGS sequence"/>
</dbReference>
<dbReference type="InterPro" id="IPR011055">
    <property type="entry name" value="Dup_hybrid_motif"/>
</dbReference>
<sequence length="311" mass="33655">MQKGQTSRRGGIQDLLCPFEYVKIIRGAGAANGHEGTMAVDIGYKTNPHEPYYAPCDVKCVMTVPGSGQGMWQSLERVRMANGNIDYVTFVTAHDNSFDAYVGQIVAQGVQLGNKGDKGNATGPHCHIEIATGQKDSSDWYKYPYGDHYTMNDEIDFDNAFFMDNTEIVNTLGTEDWKYLSDVPVSSGTDQVLHVGSKVRINGVFRVDEAYGPSGEYVNGKIGCYATCYGAPCGQYDYIPCGPLIKCNADGSGEDPNAVLYVGNYWKCNTIFTVLAVEGPSAGAANGVATLQADGVNFRIDCGVLYEVSDQ</sequence>
<comment type="caution">
    <text evidence="1">The sequence shown here is derived from an EMBL/GenBank/DDBJ whole genome shotgun (WGS) entry which is preliminary data.</text>
</comment>
<evidence type="ECO:0000313" key="2">
    <source>
        <dbReference type="Proteomes" id="UP000824087"/>
    </source>
</evidence>
<dbReference type="EMBL" id="DVML01000017">
    <property type="protein sequence ID" value="HIU22516.1"/>
    <property type="molecule type" value="Genomic_DNA"/>
</dbReference>
<dbReference type="Gene3D" id="2.70.70.10">
    <property type="entry name" value="Glucose Permease (Domain IIA)"/>
    <property type="match status" value="1"/>
</dbReference>
<dbReference type="CDD" id="cd12797">
    <property type="entry name" value="M23_peptidase"/>
    <property type="match status" value="1"/>
</dbReference>
<evidence type="ECO:0008006" key="3">
    <source>
        <dbReference type="Google" id="ProtNLM"/>
    </source>
</evidence>
<evidence type="ECO:0000313" key="1">
    <source>
        <dbReference type="EMBL" id="HIU22516.1"/>
    </source>
</evidence>
<accession>A0A9D1HTS8</accession>
<dbReference type="AlphaFoldDB" id="A0A9D1HTS8"/>
<reference evidence="1" key="2">
    <citation type="journal article" date="2021" name="PeerJ">
        <title>Extensive microbial diversity within the chicken gut microbiome revealed by metagenomics and culture.</title>
        <authorList>
            <person name="Gilroy R."/>
            <person name="Ravi A."/>
            <person name="Getino M."/>
            <person name="Pursley I."/>
            <person name="Horton D.L."/>
            <person name="Alikhan N.F."/>
            <person name="Baker D."/>
            <person name="Gharbi K."/>
            <person name="Hall N."/>
            <person name="Watson M."/>
            <person name="Adriaenssens E.M."/>
            <person name="Foster-Nyarko E."/>
            <person name="Jarju S."/>
            <person name="Secka A."/>
            <person name="Antonio M."/>
            <person name="Oren A."/>
            <person name="Chaudhuri R.R."/>
            <person name="La Ragione R."/>
            <person name="Hildebrand F."/>
            <person name="Pallen M.J."/>
        </authorList>
    </citation>
    <scope>NUCLEOTIDE SEQUENCE</scope>
    <source>
        <strain evidence="1">CHK197-8231</strain>
    </source>
</reference>
<reference evidence="1" key="1">
    <citation type="submission" date="2020-10" db="EMBL/GenBank/DDBJ databases">
        <authorList>
            <person name="Gilroy R."/>
        </authorList>
    </citation>
    <scope>NUCLEOTIDE SEQUENCE</scope>
    <source>
        <strain evidence="1">CHK197-8231</strain>
    </source>
</reference>